<dbReference type="PANTHER" id="PTHR31371:SF14">
    <property type="entry name" value="SIMILARITY TO UNKNOWN PROTEIN"/>
    <property type="match status" value="1"/>
</dbReference>
<protein>
    <submittedName>
        <fullName evidence="3">Uncharacterized protein</fullName>
    </submittedName>
</protein>
<sequence length="447" mass="50652">MPVETWLIKLKKTIYQSFDSLHVAPPPKSSVIKRSRVGVLAFEIARIMPKLTHMWRLLSDENIEDHLHKQSVSLQGVSKIVSNKDAFLRSLACAEMIESFRVVAVSVSRLSERCDDTSLRCFGPVFDAFANTGHDPYGWSLDLKDMEAKITKMERYVITTATLRNTMAVLTIIENNLKKSLECKEVNTTKKKIILDLQQKVVWQQQQVKNAKEKSLWNRSFDSVISLLATSIFTILSRIKRVFSIADGYPASLPRSISASNHSNLVSGPLIKSSKHQENNEISHGFFETNSNILKPASNTLGFAGLSLHYANLIIVMEKMIRSPKLVGLDARDDLYSMLPNSIKSSLRKRLKGVGFIASDRSLAEKWKGALGKILGWLSPLAHNMVKWQSERSFEHQNRMPETNVLLLQTLFYANRAKTEAAITELLVGLNYIWRFEREMMKSKALL</sequence>
<evidence type="ECO:0000313" key="4">
    <source>
        <dbReference type="Proteomes" id="UP001408789"/>
    </source>
</evidence>
<dbReference type="Pfam" id="PF11961">
    <property type="entry name" value="DUF3475"/>
    <property type="match status" value="1"/>
</dbReference>
<feature type="domain" description="DUF668" evidence="1">
    <location>
        <begin position="300"/>
        <end position="387"/>
    </location>
</feature>
<dbReference type="GO" id="GO:0045927">
    <property type="term" value="P:positive regulation of growth"/>
    <property type="evidence" value="ECO:0007669"/>
    <property type="project" value="InterPro"/>
</dbReference>
<evidence type="ECO:0000259" key="1">
    <source>
        <dbReference type="Pfam" id="PF05003"/>
    </source>
</evidence>
<feature type="domain" description="DUF3475" evidence="2">
    <location>
        <begin position="39"/>
        <end position="96"/>
    </location>
</feature>
<dbReference type="Proteomes" id="UP001408789">
    <property type="component" value="Unassembled WGS sequence"/>
</dbReference>
<evidence type="ECO:0000259" key="2">
    <source>
        <dbReference type="Pfam" id="PF11961"/>
    </source>
</evidence>
<keyword evidence="4" id="KW-1185">Reference proteome</keyword>
<dbReference type="AlphaFoldDB" id="A0AAP0DFV6"/>
<comment type="caution">
    <text evidence="3">The sequence shown here is derived from an EMBL/GenBank/DDBJ whole genome shotgun (WGS) entry which is preliminary data.</text>
</comment>
<name>A0AAP0DFV6_9ASTR</name>
<accession>A0AAP0DFV6</accession>
<dbReference type="InterPro" id="IPR021864">
    <property type="entry name" value="DUF3475"/>
</dbReference>
<gene>
    <name evidence="3" type="ORF">SSX86_010744</name>
</gene>
<organism evidence="3 4">
    <name type="scientific">Deinandra increscens subsp. villosa</name>
    <dbReference type="NCBI Taxonomy" id="3103831"/>
    <lineage>
        <taxon>Eukaryota</taxon>
        <taxon>Viridiplantae</taxon>
        <taxon>Streptophyta</taxon>
        <taxon>Embryophyta</taxon>
        <taxon>Tracheophyta</taxon>
        <taxon>Spermatophyta</taxon>
        <taxon>Magnoliopsida</taxon>
        <taxon>eudicotyledons</taxon>
        <taxon>Gunneridae</taxon>
        <taxon>Pentapetalae</taxon>
        <taxon>asterids</taxon>
        <taxon>campanulids</taxon>
        <taxon>Asterales</taxon>
        <taxon>Asteraceae</taxon>
        <taxon>Asteroideae</taxon>
        <taxon>Heliantheae alliance</taxon>
        <taxon>Madieae</taxon>
        <taxon>Madiinae</taxon>
        <taxon>Deinandra</taxon>
    </lineage>
</organism>
<dbReference type="InterPro" id="IPR007700">
    <property type="entry name" value="DUF668"/>
</dbReference>
<dbReference type="EMBL" id="JBCNJP010000012">
    <property type="protein sequence ID" value="KAK9070343.1"/>
    <property type="molecule type" value="Genomic_DNA"/>
</dbReference>
<evidence type="ECO:0000313" key="3">
    <source>
        <dbReference type="EMBL" id="KAK9070343.1"/>
    </source>
</evidence>
<proteinExistence type="predicted"/>
<dbReference type="Pfam" id="PF05003">
    <property type="entry name" value="DUF668"/>
    <property type="match status" value="1"/>
</dbReference>
<dbReference type="PANTHER" id="PTHR31371">
    <property type="entry name" value="BNAC09G50660D PROTEIN"/>
    <property type="match status" value="1"/>
</dbReference>
<reference evidence="3 4" key="1">
    <citation type="submission" date="2024-04" db="EMBL/GenBank/DDBJ databases">
        <title>The reference genome of an endangered Asteraceae, Deinandra increscens subsp. villosa, native to the Central Coast of California.</title>
        <authorList>
            <person name="Guilliams M."/>
            <person name="Hasenstab-Lehman K."/>
            <person name="Meyer R."/>
            <person name="Mcevoy S."/>
        </authorList>
    </citation>
    <scope>NUCLEOTIDE SEQUENCE [LARGE SCALE GENOMIC DNA]</scope>
    <source>
        <tissue evidence="3">Leaf</tissue>
    </source>
</reference>